<feature type="region of interest" description="Disordered" evidence="1">
    <location>
        <begin position="30"/>
        <end position="64"/>
    </location>
</feature>
<dbReference type="AlphaFoldDB" id="A0A8E5HRI8"/>
<dbReference type="RefSeq" id="XP_042997728.1">
    <property type="nucleotide sequence ID" value="XM_043141794.1"/>
</dbReference>
<proteinExistence type="predicted"/>
<evidence type="ECO:0000256" key="1">
    <source>
        <dbReference type="SAM" id="MobiDB-lite"/>
    </source>
</evidence>
<reference evidence="2" key="1">
    <citation type="submission" date="2020-03" db="EMBL/GenBank/DDBJ databases">
        <title>A mixture of massive structural variations and highly conserved coding sequences in Ustilaginoidea virens genome.</title>
        <authorList>
            <person name="Zhang K."/>
            <person name="Zhao Z."/>
            <person name="Zhang Z."/>
            <person name="Li Y."/>
            <person name="Hsiang T."/>
            <person name="Sun W."/>
        </authorList>
    </citation>
    <scope>NUCLEOTIDE SEQUENCE</scope>
    <source>
        <strain evidence="2">UV-8b</strain>
    </source>
</reference>
<dbReference type="Proteomes" id="UP000027002">
    <property type="component" value="Chromosome 3"/>
</dbReference>
<gene>
    <name evidence="2" type="ORF">UV8b_04296</name>
</gene>
<name>A0A8E5HRI8_USTVR</name>
<dbReference type="GeneID" id="66065074"/>
<protein>
    <submittedName>
        <fullName evidence="2">Uncharacterized protein</fullName>
    </submittedName>
</protein>
<accession>A0A8E5HRI8</accession>
<dbReference type="EMBL" id="CP072755">
    <property type="protein sequence ID" value="QUC20055.1"/>
    <property type="molecule type" value="Genomic_DNA"/>
</dbReference>
<sequence>MQPCPILGRIRRIAKAAWAVAQTMTLRAFSSRSPYPKQNAPSPHSLAGTQALAASKGPRQQLGPAPRCRYCLGRS</sequence>
<keyword evidence="3" id="KW-1185">Reference proteome</keyword>
<dbReference type="KEGG" id="uvi:66065074"/>
<evidence type="ECO:0000313" key="3">
    <source>
        <dbReference type="Proteomes" id="UP000027002"/>
    </source>
</evidence>
<organism evidence="2 3">
    <name type="scientific">Ustilaginoidea virens</name>
    <name type="common">Rice false smut fungus</name>
    <name type="synonym">Villosiclava virens</name>
    <dbReference type="NCBI Taxonomy" id="1159556"/>
    <lineage>
        <taxon>Eukaryota</taxon>
        <taxon>Fungi</taxon>
        <taxon>Dikarya</taxon>
        <taxon>Ascomycota</taxon>
        <taxon>Pezizomycotina</taxon>
        <taxon>Sordariomycetes</taxon>
        <taxon>Hypocreomycetidae</taxon>
        <taxon>Hypocreales</taxon>
        <taxon>Clavicipitaceae</taxon>
        <taxon>Ustilaginoidea</taxon>
    </lineage>
</organism>
<evidence type="ECO:0000313" key="2">
    <source>
        <dbReference type="EMBL" id="QUC20055.1"/>
    </source>
</evidence>